<evidence type="ECO:0000256" key="2">
    <source>
        <dbReference type="ARBA" id="ARBA00004613"/>
    </source>
</evidence>
<dbReference type="InterPro" id="IPR020864">
    <property type="entry name" value="MACPF"/>
</dbReference>
<evidence type="ECO:0000259" key="8">
    <source>
        <dbReference type="PROSITE" id="PS50004"/>
    </source>
</evidence>
<dbReference type="PANTHER" id="PTHR46096:SF1">
    <property type="entry name" value="PERFORIN 1.5"/>
    <property type="match status" value="1"/>
</dbReference>
<dbReference type="SUPFAM" id="SSF49562">
    <property type="entry name" value="C2 domain (Calcium/lipid-binding domain, CaLB)"/>
    <property type="match status" value="1"/>
</dbReference>
<keyword evidence="4" id="KW-0964">Secreted</keyword>
<evidence type="ECO:0000313" key="10">
    <source>
        <dbReference type="EMBL" id="KAK1801267.1"/>
    </source>
</evidence>
<dbReference type="GO" id="GO:0016020">
    <property type="term" value="C:membrane"/>
    <property type="evidence" value="ECO:0007669"/>
    <property type="project" value="UniProtKB-SubCell"/>
</dbReference>
<dbReference type="PROSITE" id="PS51412">
    <property type="entry name" value="MACPF_2"/>
    <property type="match status" value="1"/>
</dbReference>
<gene>
    <name evidence="10" type="ORF">P4O66_022951</name>
</gene>
<evidence type="ECO:0008006" key="12">
    <source>
        <dbReference type="Google" id="ProtNLM"/>
    </source>
</evidence>
<dbReference type="AlphaFoldDB" id="A0AAD8ZKV2"/>
<dbReference type="Pfam" id="PF01823">
    <property type="entry name" value="MACPF"/>
    <property type="match status" value="1"/>
</dbReference>
<dbReference type="GO" id="GO:0022829">
    <property type="term" value="F:wide pore channel activity"/>
    <property type="evidence" value="ECO:0007669"/>
    <property type="project" value="TreeGrafter"/>
</dbReference>
<keyword evidence="7" id="KW-1015">Disulfide bond</keyword>
<feature type="domain" description="C2" evidence="8">
    <location>
        <begin position="386"/>
        <end position="509"/>
    </location>
</feature>
<keyword evidence="5" id="KW-0204">Cytolysis</keyword>
<keyword evidence="6" id="KW-0472">Membrane</keyword>
<accession>A0AAD8ZKV2</accession>
<comment type="subcellular location">
    <subcellularLocation>
        <location evidence="1">Membrane</location>
    </subcellularLocation>
    <subcellularLocation>
        <location evidence="2">Secreted</location>
    </subcellularLocation>
</comment>
<evidence type="ECO:0000256" key="3">
    <source>
        <dbReference type="ARBA" id="ARBA00009214"/>
    </source>
</evidence>
<dbReference type="PROSITE" id="PS00279">
    <property type="entry name" value="MACPF_1"/>
    <property type="match status" value="1"/>
</dbReference>
<feature type="domain" description="MACPF" evidence="9">
    <location>
        <begin position="46"/>
        <end position="388"/>
    </location>
</feature>
<dbReference type="InterPro" id="IPR020863">
    <property type="entry name" value="MACPF_CS"/>
</dbReference>
<dbReference type="InterPro" id="IPR052784">
    <property type="entry name" value="Perforin-1_pore-forming"/>
</dbReference>
<sequence length="534" mass="60476">MLITSTWLYPPSEATMGRHKCTCIPLFLAISLIGTLWHSSACRPGTRVDCEKAPFVPGYNLAGEGFDVVQMRRKGAYLINIKSYMHDNRTCTVCENRFQGAQVQKLPSAVLDWRPFSRCSKQVSSALHHSIDSLIKSSTSLVNNNWGTDLSLDDLGKALVGGSRSDMAKFAKSQHMMDKATFALQEISCTYYSYRVTDTPELSTEFSKHVHRLPRYYNEKTKSLYRRTIETYGTHYIHHVHLGGRVRRVTAFRTCFATLKGFSESNIKNCLNVELNMALGFLPTNASLSNKCSDILKNNMSLGFHQDFMTHRIEVLGGEKYFPDLVLLQSPAEAYTSWMNSLHEHPDIISYAISPLHHLVTDQELSVSLRMAVSEYVEENMLEVDEEGKHRCALAPNLDHNCCPLRAGRGNLRVVVGRAAGLRADFFTQTDGYVKVWYNGMYEETAVVMDNNNPEWNASYNFGSIEFGHGLTFEVWDTDVLYNDLVGRCVVYPERGTHSHSCKLHRGVFYFTYSAQCDAYLTGHRCGRYSPKTE</sequence>
<dbReference type="GO" id="GO:0031640">
    <property type="term" value="P:killing of cells of another organism"/>
    <property type="evidence" value="ECO:0007669"/>
    <property type="project" value="UniProtKB-KW"/>
</dbReference>
<keyword evidence="11" id="KW-1185">Reference proteome</keyword>
<dbReference type="GO" id="GO:0051607">
    <property type="term" value="P:defense response to virus"/>
    <property type="evidence" value="ECO:0007669"/>
    <property type="project" value="TreeGrafter"/>
</dbReference>
<dbReference type="GO" id="GO:0001913">
    <property type="term" value="P:T cell mediated cytotoxicity"/>
    <property type="evidence" value="ECO:0007669"/>
    <property type="project" value="TreeGrafter"/>
</dbReference>
<dbReference type="PROSITE" id="PS50004">
    <property type="entry name" value="C2"/>
    <property type="match status" value="1"/>
</dbReference>
<dbReference type="SMART" id="SM00239">
    <property type="entry name" value="C2"/>
    <property type="match status" value="1"/>
</dbReference>
<dbReference type="Gene3D" id="2.60.40.150">
    <property type="entry name" value="C2 domain"/>
    <property type="match status" value="1"/>
</dbReference>
<feature type="non-terminal residue" evidence="10">
    <location>
        <position position="1"/>
    </location>
</feature>
<protein>
    <recommendedName>
        <fullName evidence="12">Perforin-1-like</fullName>
    </recommendedName>
</protein>
<dbReference type="EMBL" id="JAROKS010000009">
    <property type="protein sequence ID" value="KAK1801267.1"/>
    <property type="molecule type" value="Genomic_DNA"/>
</dbReference>
<evidence type="ECO:0000256" key="1">
    <source>
        <dbReference type="ARBA" id="ARBA00004370"/>
    </source>
</evidence>
<dbReference type="PANTHER" id="PTHR46096">
    <property type="entry name" value="PERFORIN-1"/>
    <property type="match status" value="1"/>
</dbReference>
<dbReference type="Pfam" id="PF00168">
    <property type="entry name" value="C2"/>
    <property type="match status" value="1"/>
</dbReference>
<dbReference type="GO" id="GO:0005576">
    <property type="term" value="C:extracellular region"/>
    <property type="evidence" value="ECO:0007669"/>
    <property type="project" value="UniProtKB-SubCell"/>
</dbReference>
<name>A0AAD8ZKV2_9TELE</name>
<evidence type="ECO:0000256" key="7">
    <source>
        <dbReference type="ARBA" id="ARBA00023157"/>
    </source>
</evidence>
<proteinExistence type="inferred from homology"/>
<evidence type="ECO:0000259" key="9">
    <source>
        <dbReference type="PROSITE" id="PS51412"/>
    </source>
</evidence>
<organism evidence="10 11">
    <name type="scientific">Electrophorus voltai</name>
    <dbReference type="NCBI Taxonomy" id="2609070"/>
    <lineage>
        <taxon>Eukaryota</taxon>
        <taxon>Metazoa</taxon>
        <taxon>Chordata</taxon>
        <taxon>Craniata</taxon>
        <taxon>Vertebrata</taxon>
        <taxon>Euteleostomi</taxon>
        <taxon>Actinopterygii</taxon>
        <taxon>Neopterygii</taxon>
        <taxon>Teleostei</taxon>
        <taxon>Ostariophysi</taxon>
        <taxon>Gymnotiformes</taxon>
        <taxon>Gymnotoidei</taxon>
        <taxon>Gymnotidae</taxon>
        <taxon>Electrophorus</taxon>
    </lineage>
</organism>
<comment type="similarity">
    <text evidence="3">Belongs to the complement C6/C7/C8/C9 family.</text>
</comment>
<dbReference type="InterPro" id="IPR035892">
    <property type="entry name" value="C2_domain_sf"/>
</dbReference>
<comment type="caution">
    <text evidence="10">The sequence shown here is derived from an EMBL/GenBank/DDBJ whole genome shotgun (WGS) entry which is preliminary data.</text>
</comment>
<evidence type="ECO:0000256" key="5">
    <source>
        <dbReference type="ARBA" id="ARBA00022852"/>
    </source>
</evidence>
<dbReference type="SMART" id="SM00457">
    <property type="entry name" value="MACPF"/>
    <property type="match status" value="1"/>
</dbReference>
<evidence type="ECO:0000256" key="4">
    <source>
        <dbReference type="ARBA" id="ARBA00022525"/>
    </source>
</evidence>
<dbReference type="InterPro" id="IPR000008">
    <property type="entry name" value="C2_dom"/>
</dbReference>
<dbReference type="GO" id="GO:0001771">
    <property type="term" value="P:immunological synapse formation"/>
    <property type="evidence" value="ECO:0007669"/>
    <property type="project" value="TreeGrafter"/>
</dbReference>
<evidence type="ECO:0000313" key="11">
    <source>
        <dbReference type="Proteomes" id="UP001239994"/>
    </source>
</evidence>
<evidence type="ECO:0000256" key="6">
    <source>
        <dbReference type="ARBA" id="ARBA00023136"/>
    </source>
</evidence>
<reference evidence="10" key="1">
    <citation type="submission" date="2023-03" db="EMBL/GenBank/DDBJ databases">
        <title>Electrophorus voltai genome.</title>
        <authorList>
            <person name="Bian C."/>
        </authorList>
    </citation>
    <scope>NUCLEOTIDE SEQUENCE</scope>
    <source>
        <strain evidence="10">CB-2022</strain>
        <tissue evidence="10">Muscle</tissue>
    </source>
</reference>
<dbReference type="Proteomes" id="UP001239994">
    <property type="component" value="Unassembled WGS sequence"/>
</dbReference>